<dbReference type="NCBIfam" id="TIGR02532">
    <property type="entry name" value="IV_pilin_GFxxxE"/>
    <property type="match status" value="1"/>
</dbReference>
<dbReference type="Gene3D" id="3.30.700.10">
    <property type="entry name" value="Glycoprotein, Type 4 Pilin"/>
    <property type="match status" value="1"/>
</dbReference>
<dbReference type="Pfam" id="PF07963">
    <property type="entry name" value="N_methyl"/>
    <property type="match status" value="1"/>
</dbReference>
<dbReference type="RefSeq" id="WP_256303293.1">
    <property type="nucleotide sequence ID" value="NZ_JANFYS010000005.1"/>
</dbReference>
<dbReference type="EMBL" id="JANFYS010000005">
    <property type="protein sequence ID" value="MCQ4769553.1"/>
    <property type="molecule type" value="Genomic_DNA"/>
</dbReference>
<reference evidence="2" key="1">
    <citation type="submission" date="2022-06" db="EMBL/GenBank/DDBJ databases">
        <title>Isolation of gut microbiota from human fecal samples.</title>
        <authorList>
            <person name="Pamer E.G."/>
            <person name="Barat B."/>
            <person name="Waligurski E."/>
            <person name="Medina S."/>
            <person name="Paddock L."/>
            <person name="Mostad J."/>
        </authorList>
    </citation>
    <scope>NUCLEOTIDE SEQUENCE</scope>
    <source>
        <strain evidence="2">DFI.9.91</strain>
    </source>
</reference>
<evidence type="ECO:0000313" key="3">
    <source>
        <dbReference type="Proteomes" id="UP001204562"/>
    </source>
</evidence>
<gene>
    <name evidence="2" type="ORF">NE579_03600</name>
</gene>
<accession>A0AAW5JJL0</accession>
<sequence length="424" mass="45354">MKGKEAAALKRIRSDHRGFSLVELLVAIVILGIVVAPLLHTFVTSASTAARARRLGDATLAAQNLSERVEAASLKGLISNPASALAVPPADAALYLRGADGSYSRSTDTPVYRDSCYWVGVKHIVSGASSFNAMITLEAGSGAPNDALITQYSSMDAVFSQAYPGEADDPDTMARREFEADATAISGGSYTASSPSRTIVMSLSAVSTQVENRETVRNLACKLTYNYTFPYSYERAVTDPVTGLVTGSVTVNTVFSKAVEYDLLPSGFEMTGTSAPSVYLLYNPWYENTVDSITIQNTSDIPFPLFLVKQVTDCPSELIRKEPHYRATVQLVQSSACPPTGGATLYSNAKQYLSGLSGSIPGVSYKVFSGPYVYDSGVAFPNDGSLVVQEAENRLYQVTVALYDSDDTSFTGSPLYSFTSAKLQ</sequence>
<proteinExistence type="predicted"/>
<organism evidence="2 3">
    <name type="scientific">Intestinimonas massiliensis</name>
    <name type="common">ex Afouda et al. 2020</name>
    <dbReference type="NCBI Taxonomy" id="1673721"/>
    <lineage>
        <taxon>Bacteria</taxon>
        <taxon>Bacillati</taxon>
        <taxon>Bacillota</taxon>
        <taxon>Clostridia</taxon>
        <taxon>Eubacteriales</taxon>
        <taxon>Intestinimonas</taxon>
    </lineage>
</organism>
<dbReference type="SUPFAM" id="SSF54523">
    <property type="entry name" value="Pili subunits"/>
    <property type="match status" value="1"/>
</dbReference>
<keyword evidence="1" id="KW-0472">Membrane</keyword>
<keyword evidence="1" id="KW-0812">Transmembrane</keyword>
<feature type="transmembrane region" description="Helical" evidence="1">
    <location>
        <begin position="21"/>
        <end position="43"/>
    </location>
</feature>
<name>A0AAW5JJL0_9FIRM</name>
<evidence type="ECO:0000256" key="1">
    <source>
        <dbReference type="SAM" id="Phobius"/>
    </source>
</evidence>
<protein>
    <submittedName>
        <fullName evidence="2">Prepilin-type N-terminal cleavage/methylation domain-containing protein</fullName>
    </submittedName>
</protein>
<dbReference type="InterPro" id="IPR045584">
    <property type="entry name" value="Pilin-like"/>
</dbReference>
<dbReference type="Proteomes" id="UP001204562">
    <property type="component" value="Unassembled WGS sequence"/>
</dbReference>
<evidence type="ECO:0000313" key="2">
    <source>
        <dbReference type="EMBL" id="MCQ4769553.1"/>
    </source>
</evidence>
<keyword evidence="1" id="KW-1133">Transmembrane helix</keyword>
<dbReference type="InterPro" id="IPR012902">
    <property type="entry name" value="N_methyl_site"/>
</dbReference>
<comment type="caution">
    <text evidence="2">The sequence shown here is derived from an EMBL/GenBank/DDBJ whole genome shotgun (WGS) entry which is preliminary data.</text>
</comment>
<dbReference type="AlphaFoldDB" id="A0AAW5JJL0"/>